<dbReference type="GO" id="GO:0004674">
    <property type="term" value="F:protein serine/threonine kinase activity"/>
    <property type="evidence" value="ECO:0007669"/>
    <property type="project" value="TreeGrafter"/>
</dbReference>
<dbReference type="InterPro" id="IPR000719">
    <property type="entry name" value="Prot_kinase_dom"/>
</dbReference>
<dbReference type="eggNOG" id="KOG0192">
    <property type="taxonomic scope" value="Eukaryota"/>
</dbReference>
<dbReference type="SUPFAM" id="SSF56112">
    <property type="entry name" value="Protein kinase-like (PK-like)"/>
    <property type="match status" value="1"/>
</dbReference>
<dbReference type="OrthoDB" id="43601at2759"/>
<dbReference type="GeneID" id="19949572"/>
<dbReference type="PIRSF" id="PIRSF000654">
    <property type="entry name" value="Integrin-linked_kinase"/>
    <property type="match status" value="1"/>
</dbReference>
<accession>T0RN16</accession>
<evidence type="ECO:0000313" key="3">
    <source>
        <dbReference type="Proteomes" id="UP000030762"/>
    </source>
</evidence>
<evidence type="ECO:0000259" key="1">
    <source>
        <dbReference type="PROSITE" id="PS50011"/>
    </source>
</evidence>
<dbReference type="GO" id="GO:0005524">
    <property type="term" value="F:ATP binding"/>
    <property type="evidence" value="ECO:0007669"/>
    <property type="project" value="InterPro"/>
</dbReference>
<dbReference type="Gene3D" id="1.10.510.10">
    <property type="entry name" value="Transferase(Phosphotransferase) domain 1"/>
    <property type="match status" value="1"/>
</dbReference>
<keyword evidence="2" id="KW-0418">Kinase</keyword>
<keyword evidence="3" id="KW-1185">Reference proteome</keyword>
<dbReference type="Proteomes" id="UP000030762">
    <property type="component" value="Unassembled WGS sequence"/>
</dbReference>
<sequence>MDRPRTETVLPNQVVTPSVANRLATKSSHQMLSYDSLSLVDPNTTLSFGLHEDGSYDGLPVTVFKIFAKQLSSMDRLLDELNTLHHLRHPNVLLFLGACTDEKDNLYLVSERPGTEKLDQILSNHRLHLSWQAHLLPIAMDVCRAMVYLHAKNRPHGNLTSASILLSNQHYDAAKVMDTRYISLVADEVYAGLPTHSAPDYLRGDVSSSEACDVYSFGMVLWELCTRREPYAEVRESMSTFATMDAIANGRLFPGPLPSNVPAPLAQLVAACLAADPSHRPVFREVLTTLDTTVRAAVASL</sequence>
<dbReference type="PROSITE" id="PS50011">
    <property type="entry name" value="PROTEIN_KINASE_DOM"/>
    <property type="match status" value="1"/>
</dbReference>
<dbReference type="VEuPathDB" id="FungiDB:SDRG_08845"/>
<dbReference type="InterPro" id="IPR001245">
    <property type="entry name" value="Ser-Thr/Tyr_kinase_cat_dom"/>
</dbReference>
<organism evidence="2 3">
    <name type="scientific">Saprolegnia diclina (strain VS20)</name>
    <dbReference type="NCBI Taxonomy" id="1156394"/>
    <lineage>
        <taxon>Eukaryota</taxon>
        <taxon>Sar</taxon>
        <taxon>Stramenopiles</taxon>
        <taxon>Oomycota</taxon>
        <taxon>Saprolegniomycetes</taxon>
        <taxon>Saprolegniales</taxon>
        <taxon>Saprolegniaceae</taxon>
        <taxon>Saprolegnia</taxon>
    </lineage>
</organism>
<dbReference type="InterPro" id="IPR011009">
    <property type="entry name" value="Kinase-like_dom_sf"/>
</dbReference>
<dbReference type="STRING" id="1156394.T0RN16"/>
<dbReference type="PANTHER" id="PTHR44329">
    <property type="entry name" value="SERINE/THREONINE-PROTEIN KINASE TNNI3K-RELATED"/>
    <property type="match status" value="1"/>
</dbReference>
<feature type="domain" description="Protein kinase" evidence="1">
    <location>
        <begin position="37"/>
        <end position="294"/>
    </location>
</feature>
<dbReference type="EMBL" id="JH767158">
    <property type="protein sequence ID" value="EQC33743.1"/>
    <property type="molecule type" value="Genomic_DNA"/>
</dbReference>
<dbReference type="AlphaFoldDB" id="T0RN16"/>
<keyword evidence="2" id="KW-0808">Transferase</keyword>
<name>T0RN16_SAPDV</name>
<dbReference type="InParanoid" id="T0RN16"/>
<dbReference type="InterPro" id="IPR051681">
    <property type="entry name" value="Ser/Thr_Kinases-Pseudokinases"/>
</dbReference>
<proteinExistence type="predicted"/>
<gene>
    <name evidence="2" type="ORF">SDRG_08845</name>
</gene>
<dbReference type="Pfam" id="PF07714">
    <property type="entry name" value="PK_Tyr_Ser-Thr"/>
    <property type="match status" value="1"/>
</dbReference>
<protein>
    <submittedName>
        <fullName evidence="2">TKL protein kinase</fullName>
    </submittedName>
</protein>
<evidence type="ECO:0000313" key="2">
    <source>
        <dbReference type="EMBL" id="EQC33743.1"/>
    </source>
</evidence>
<reference evidence="2 3" key="1">
    <citation type="submission" date="2012-04" db="EMBL/GenBank/DDBJ databases">
        <title>The Genome Sequence of Saprolegnia declina VS20.</title>
        <authorList>
            <consortium name="The Broad Institute Genome Sequencing Platform"/>
            <person name="Russ C."/>
            <person name="Nusbaum C."/>
            <person name="Tyler B."/>
            <person name="van West P."/>
            <person name="Dieguez-Uribeondo J."/>
            <person name="de Bruijn I."/>
            <person name="Tripathy S."/>
            <person name="Jiang R."/>
            <person name="Young S.K."/>
            <person name="Zeng Q."/>
            <person name="Gargeya S."/>
            <person name="Fitzgerald M."/>
            <person name="Haas B."/>
            <person name="Abouelleil A."/>
            <person name="Alvarado L."/>
            <person name="Arachchi H.M."/>
            <person name="Berlin A."/>
            <person name="Chapman S.B."/>
            <person name="Goldberg J."/>
            <person name="Griggs A."/>
            <person name="Gujja S."/>
            <person name="Hansen M."/>
            <person name="Howarth C."/>
            <person name="Imamovic A."/>
            <person name="Larimer J."/>
            <person name="McCowen C."/>
            <person name="Montmayeur A."/>
            <person name="Murphy C."/>
            <person name="Neiman D."/>
            <person name="Pearson M."/>
            <person name="Priest M."/>
            <person name="Roberts A."/>
            <person name="Saif S."/>
            <person name="Shea T."/>
            <person name="Sisk P."/>
            <person name="Sykes S."/>
            <person name="Wortman J."/>
            <person name="Nusbaum C."/>
            <person name="Birren B."/>
        </authorList>
    </citation>
    <scope>NUCLEOTIDE SEQUENCE [LARGE SCALE GENOMIC DNA]</scope>
    <source>
        <strain evidence="2 3">VS20</strain>
    </source>
</reference>
<dbReference type="RefSeq" id="XP_008612966.1">
    <property type="nucleotide sequence ID" value="XM_008614744.1"/>
</dbReference>